<keyword evidence="5 6" id="KW-0539">Nucleus</keyword>
<feature type="domain" description="Fork-head" evidence="8">
    <location>
        <begin position="260"/>
        <end position="356"/>
    </location>
</feature>
<gene>
    <name evidence="9" type="ORF">AA0117_g9559</name>
</gene>
<dbReference type="InterPro" id="IPR036388">
    <property type="entry name" value="WH-like_DNA-bd_sf"/>
</dbReference>
<feature type="compositionally biased region" description="Polar residues" evidence="7">
    <location>
        <begin position="489"/>
        <end position="501"/>
    </location>
</feature>
<sequence length="535" mass="59464">MPHTQSPHRPSSTDTCGEFDTVHLSKDAFCDTAHPPKDALRTPLPFHVPDPLLSLTSRLPIEVPTTAATAQDIAPSNEHTITNSSMSLDEQESMQWTAPANFLLGSMIQNAAGYHAPNPFPPSTGDLYHYAENGMSYNDNFNITYPPQYSSSSCPRSYTGIDLTGLPNDIDMTDSYPPTAYHIEPPKHHDAMDLSDHEISGQLMQLSNDYDHHQYGSHVKVEDLNDYQSPYSDLTRVSTPHDDSSLNPHDLIAGEGGIIDKEQPYAQLIYQALLNAPNKTMILRDIYEWFKNNTDKASASETKGWQNSIRHNLSMNGAFEKVDQPGEESRKGFMWRLTDEAIREGVKSTTRYRSKQPNKRGHRTQQPQPQRQASGAKGGQAARRSARMKRSGRMQDTYRNDQYISRSVPAAFDPSYHGPDSSISYPPSPYYGSEVDFGYASRNDDFGSVPVLGHAHLNLFSPARSYTGSPISQGMPITDTAYVLDQSPTESLFTNSPSPSTDEPRTPVDHGWQEDVGMGPPCAFDDQHGYRPYAG</sequence>
<dbReference type="PANTHER" id="PTHR45881:SF5">
    <property type="entry name" value="FORK-HEAD DOMAIN-CONTAINING PROTEIN"/>
    <property type="match status" value="1"/>
</dbReference>
<feature type="DNA-binding region" description="Fork-head" evidence="6">
    <location>
        <begin position="260"/>
        <end position="356"/>
    </location>
</feature>
<comment type="subcellular location">
    <subcellularLocation>
        <location evidence="1 6">Nucleus</location>
    </subcellularLocation>
</comment>
<name>A0A4Q4N6R1_ALTAL</name>
<evidence type="ECO:0000256" key="3">
    <source>
        <dbReference type="ARBA" id="ARBA00023125"/>
    </source>
</evidence>
<feature type="compositionally biased region" description="Basic residues" evidence="7">
    <location>
        <begin position="350"/>
        <end position="363"/>
    </location>
</feature>
<dbReference type="Proteomes" id="UP000291422">
    <property type="component" value="Unassembled WGS sequence"/>
</dbReference>
<keyword evidence="3 6" id="KW-0238">DNA-binding</keyword>
<evidence type="ECO:0000256" key="6">
    <source>
        <dbReference type="PROSITE-ProRule" id="PRU00089"/>
    </source>
</evidence>
<keyword evidence="2" id="KW-0805">Transcription regulation</keyword>
<evidence type="ECO:0000256" key="2">
    <source>
        <dbReference type="ARBA" id="ARBA00023015"/>
    </source>
</evidence>
<evidence type="ECO:0000313" key="10">
    <source>
        <dbReference type="Proteomes" id="UP000291422"/>
    </source>
</evidence>
<evidence type="ECO:0000256" key="5">
    <source>
        <dbReference type="ARBA" id="ARBA00023242"/>
    </source>
</evidence>
<comment type="caution">
    <text evidence="9">The sequence shown here is derived from an EMBL/GenBank/DDBJ whole genome shotgun (WGS) entry which is preliminary data.</text>
</comment>
<feature type="compositionally biased region" description="Polar residues" evidence="7">
    <location>
        <begin position="364"/>
        <end position="373"/>
    </location>
</feature>
<dbReference type="GO" id="GO:0005634">
    <property type="term" value="C:nucleus"/>
    <property type="evidence" value="ECO:0007669"/>
    <property type="project" value="UniProtKB-SubCell"/>
</dbReference>
<dbReference type="PROSITE" id="PS00658">
    <property type="entry name" value="FORK_HEAD_2"/>
    <property type="match status" value="1"/>
</dbReference>
<protein>
    <recommendedName>
        <fullName evidence="8">Fork-head domain-containing protein</fullName>
    </recommendedName>
</protein>
<dbReference type="Pfam" id="PF00250">
    <property type="entry name" value="Forkhead"/>
    <property type="match status" value="1"/>
</dbReference>
<evidence type="ECO:0000313" key="9">
    <source>
        <dbReference type="EMBL" id="RYN71424.1"/>
    </source>
</evidence>
<dbReference type="GO" id="GO:0000981">
    <property type="term" value="F:DNA-binding transcription factor activity, RNA polymerase II-specific"/>
    <property type="evidence" value="ECO:0007669"/>
    <property type="project" value="TreeGrafter"/>
</dbReference>
<dbReference type="PROSITE" id="PS50039">
    <property type="entry name" value="FORK_HEAD_3"/>
    <property type="match status" value="1"/>
</dbReference>
<dbReference type="AlphaFoldDB" id="A0A4Q4N6R1"/>
<reference evidence="10" key="1">
    <citation type="journal article" date="2019" name="bioRxiv">
        <title>Genomics, evolutionary history and diagnostics of the Alternaria alternata species group including apple and Asian pear pathotypes.</title>
        <authorList>
            <person name="Armitage A.D."/>
            <person name="Cockerton H.M."/>
            <person name="Sreenivasaprasad S."/>
            <person name="Woodhall J.W."/>
            <person name="Lane C.R."/>
            <person name="Harrison R.J."/>
            <person name="Clarkson J.P."/>
        </authorList>
    </citation>
    <scope>NUCLEOTIDE SEQUENCE [LARGE SCALE GENOMIC DNA]</scope>
    <source>
        <strain evidence="10">FERA 1177</strain>
    </source>
</reference>
<evidence type="ECO:0000259" key="8">
    <source>
        <dbReference type="PROSITE" id="PS50039"/>
    </source>
</evidence>
<feature type="compositionally biased region" description="Basic and acidic residues" evidence="7">
    <location>
        <begin position="502"/>
        <end position="513"/>
    </location>
</feature>
<dbReference type="VEuPathDB" id="FungiDB:CC77DRAFT_949157"/>
<feature type="region of interest" description="Disordered" evidence="7">
    <location>
        <begin position="489"/>
        <end position="535"/>
    </location>
</feature>
<dbReference type="InterPro" id="IPR001766">
    <property type="entry name" value="Fork_head_dom"/>
</dbReference>
<proteinExistence type="predicted"/>
<evidence type="ECO:0000256" key="7">
    <source>
        <dbReference type="SAM" id="MobiDB-lite"/>
    </source>
</evidence>
<dbReference type="PANTHER" id="PTHR45881">
    <property type="entry name" value="CHECKPOINT SUPPRESSOR 1-LIKE, ISOFORM A-RELATED"/>
    <property type="match status" value="1"/>
</dbReference>
<keyword evidence="4" id="KW-0804">Transcription</keyword>
<evidence type="ECO:0000256" key="1">
    <source>
        <dbReference type="ARBA" id="ARBA00004123"/>
    </source>
</evidence>
<feature type="region of interest" description="Disordered" evidence="7">
    <location>
        <begin position="346"/>
        <end position="420"/>
    </location>
</feature>
<evidence type="ECO:0000256" key="4">
    <source>
        <dbReference type="ARBA" id="ARBA00023163"/>
    </source>
</evidence>
<dbReference type="GO" id="GO:0000978">
    <property type="term" value="F:RNA polymerase II cis-regulatory region sequence-specific DNA binding"/>
    <property type="evidence" value="ECO:0007669"/>
    <property type="project" value="TreeGrafter"/>
</dbReference>
<dbReference type="SUPFAM" id="SSF46785">
    <property type="entry name" value="Winged helix' DNA-binding domain"/>
    <property type="match status" value="1"/>
</dbReference>
<organism evidence="9 10">
    <name type="scientific">Alternaria alternata</name>
    <name type="common">Alternaria rot fungus</name>
    <name type="synonym">Torula alternata</name>
    <dbReference type="NCBI Taxonomy" id="5599"/>
    <lineage>
        <taxon>Eukaryota</taxon>
        <taxon>Fungi</taxon>
        <taxon>Dikarya</taxon>
        <taxon>Ascomycota</taxon>
        <taxon>Pezizomycotina</taxon>
        <taxon>Dothideomycetes</taxon>
        <taxon>Pleosporomycetidae</taxon>
        <taxon>Pleosporales</taxon>
        <taxon>Pleosporineae</taxon>
        <taxon>Pleosporaceae</taxon>
        <taxon>Alternaria</taxon>
        <taxon>Alternaria sect. Alternaria</taxon>
        <taxon>Alternaria alternata complex</taxon>
    </lineage>
</organism>
<dbReference type="InterPro" id="IPR030456">
    <property type="entry name" value="TF_fork_head_CS_2"/>
</dbReference>
<dbReference type="SMART" id="SM00339">
    <property type="entry name" value="FH"/>
    <property type="match status" value="1"/>
</dbReference>
<dbReference type="EMBL" id="PDXD01000032">
    <property type="protein sequence ID" value="RYN71424.1"/>
    <property type="molecule type" value="Genomic_DNA"/>
</dbReference>
<dbReference type="Gene3D" id="1.10.10.10">
    <property type="entry name" value="Winged helix-like DNA-binding domain superfamily/Winged helix DNA-binding domain"/>
    <property type="match status" value="1"/>
</dbReference>
<dbReference type="InterPro" id="IPR036390">
    <property type="entry name" value="WH_DNA-bd_sf"/>
</dbReference>
<accession>A0A4Q4N6R1</accession>